<dbReference type="Pfam" id="PF13409">
    <property type="entry name" value="GST_N_2"/>
    <property type="match status" value="1"/>
</dbReference>
<dbReference type="SUPFAM" id="SSF52833">
    <property type="entry name" value="Thioredoxin-like"/>
    <property type="match status" value="1"/>
</dbReference>
<dbReference type="CDD" id="cd00570">
    <property type="entry name" value="GST_N_family"/>
    <property type="match status" value="1"/>
</dbReference>
<dbReference type="Pfam" id="PF00043">
    <property type="entry name" value="GST_C"/>
    <property type="match status" value="1"/>
</dbReference>
<dbReference type="RefSeq" id="WP_379954144.1">
    <property type="nucleotide sequence ID" value="NZ_JAUYVI010000001.1"/>
</dbReference>
<dbReference type="Gene3D" id="3.40.30.10">
    <property type="entry name" value="Glutaredoxin"/>
    <property type="match status" value="1"/>
</dbReference>
<protein>
    <submittedName>
        <fullName evidence="3">Glutathione S-transferase family protein</fullName>
    </submittedName>
</protein>
<accession>A0ABU0YGB3</accession>
<feature type="domain" description="GST C-terminal" evidence="2">
    <location>
        <begin position="91"/>
        <end position="223"/>
    </location>
</feature>
<organism evidence="3 4">
    <name type="scientific">Dongia sedimenti</name>
    <dbReference type="NCBI Taxonomy" id="3064282"/>
    <lineage>
        <taxon>Bacteria</taxon>
        <taxon>Pseudomonadati</taxon>
        <taxon>Pseudomonadota</taxon>
        <taxon>Alphaproteobacteria</taxon>
        <taxon>Rhodospirillales</taxon>
        <taxon>Dongiaceae</taxon>
        <taxon>Dongia</taxon>
    </lineage>
</organism>
<feature type="domain" description="GST N-terminal" evidence="1">
    <location>
        <begin position="2"/>
        <end position="86"/>
    </location>
</feature>
<evidence type="ECO:0000259" key="2">
    <source>
        <dbReference type="PROSITE" id="PS50405"/>
    </source>
</evidence>
<dbReference type="PANTHER" id="PTHR44051">
    <property type="entry name" value="GLUTATHIONE S-TRANSFERASE-RELATED"/>
    <property type="match status" value="1"/>
</dbReference>
<dbReference type="PROSITE" id="PS50404">
    <property type="entry name" value="GST_NTER"/>
    <property type="match status" value="1"/>
</dbReference>
<dbReference type="SFLD" id="SFLDG00358">
    <property type="entry name" value="Main_(cytGST)"/>
    <property type="match status" value="1"/>
</dbReference>
<dbReference type="InterPro" id="IPR036249">
    <property type="entry name" value="Thioredoxin-like_sf"/>
</dbReference>
<dbReference type="InterPro" id="IPR004046">
    <property type="entry name" value="GST_C"/>
</dbReference>
<sequence length="225" mass="24915">MTERILYVGPLSLFSRKVEIALREKGLLYARELVPFTQAKGYSPKHPGVVAGNPLQKVPVLVEGDFTLYDSTVILEYLEDAYPEPPLYPRGAKARAKCRLVEQEADEILFLPVRSLLYRTEPPLTDAAKQAAREAEGAKAEVEIDRQFGGLDARLEARDFFCGEFSAADIGMFMTVLFTQRLKGPRVSGHPRLAAWYARMLNRPSCAKAAEEIAAADRALSPSLG</sequence>
<dbReference type="InterPro" id="IPR010987">
    <property type="entry name" value="Glutathione-S-Trfase_C-like"/>
</dbReference>
<proteinExistence type="predicted"/>
<evidence type="ECO:0000259" key="1">
    <source>
        <dbReference type="PROSITE" id="PS50404"/>
    </source>
</evidence>
<dbReference type="SUPFAM" id="SSF47616">
    <property type="entry name" value="GST C-terminal domain-like"/>
    <property type="match status" value="1"/>
</dbReference>
<evidence type="ECO:0000313" key="3">
    <source>
        <dbReference type="EMBL" id="MDQ7246749.1"/>
    </source>
</evidence>
<dbReference type="Proteomes" id="UP001230156">
    <property type="component" value="Unassembled WGS sequence"/>
</dbReference>
<comment type="caution">
    <text evidence="3">The sequence shown here is derived from an EMBL/GenBank/DDBJ whole genome shotgun (WGS) entry which is preliminary data.</text>
</comment>
<dbReference type="EMBL" id="JAUYVI010000001">
    <property type="protein sequence ID" value="MDQ7246749.1"/>
    <property type="molecule type" value="Genomic_DNA"/>
</dbReference>
<dbReference type="PANTHER" id="PTHR44051:SF8">
    <property type="entry name" value="GLUTATHIONE S-TRANSFERASE GSTA"/>
    <property type="match status" value="1"/>
</dbReference>
<name>A0ABU0YGB3_9PROT</name>
<evidence type="ECO:0000313" key="4">
    <source>
        <dbReference type="Proteomes" id="UP001230156"/>
    </source>
</evidence>
<dbReference type="InterPro" id="IPR004045">
    <property type="entry name" value="Glutathione_S-Trfase_N"/>
</dbReference>
<keyword evidence="4" id="KW-1185">Reference proteome</keyword>
<dbReference type="Gene3D" id="1.20.1050.10">
    <property type="match status" value="1"/>
</dbReference>
<dbReference type="SFLD" id="SFLDS00019">
    <property type="entry name" value="Glutathione_Transferase_(cytos"/>
    <property type="match status" value="1"/>
</dbReference>
<reference evidence="4" key="1">
    <citation type="submission" date="2023-08" db="EMBL/GenBank/DDBJ databases">
        <title>Rhodospirillaceae gen. nov., a novel taxon isolated from the Yangtze River Yuezi River estuary sludge.</title>
        <authorList>
            <person name="Ruan L."/>
        </authorList>
    </citation>
    <scope>NUCLEOTIDE SEQUENCE [LARGE SCALE GENOMIC DNA]</scope>
    <source>
        <strain evidence="4">R-7</strain>
    </source>
</reference>
<gene>
    <name evidence="3" type="ORF">Q8A70_03690</name>
</gene>
<dbReference type="InterPro" id="IPR040079">
    <property type="entry name" value="Glutathione_S-Trfase"/>
</dbReference>
<dbReference type="PROSITE" id="PS50405">
    <property type="entry name" value="GST_CTER"/>
    <property type="match status" value="1"/>
</dbReference>
<dbReference type="InterPro" id="IPR036282">
    <property type="entry name" value="Glutathione-S-Trfase_C_sf"/>
</dbReference>